<evidence type="ECO:0000256" key="3">
    <source>
        <dbReference type="ARBA" id="ARBA00012071"/>
    </source>
</evidence>
<dbReference type="PANTHER" id="PTHR42724">
    <property type="entry name" value="TETRAACYLDISACCHARIDE 4'-KINASE"/>
    <property type="match status" value="1"/>
</dbReference>
<evidence type="ECO:0000256" key="13">
    <source>
        <dbReference type="HAMAP-Rule" id="MF_00409"/>
    </source>
</evidence>
<comment type="caution">
    <text evidence="14">The sequence shown here is derived from an EMBL/GenBank/DDBJ whole genome shotgun (WGS) entry which is preliminary data.</text>
</comment>
<comment type="catalytic activity">
    <reaction evidence="13">
        <text>a lipid A disaccharide + ATP = a lipid IVA + ADP + H(+)</text>
        <dbReference type="Rhea" id="RHEA:67840"/>
        <dbReference type="ChEBI" id="CHEBI:15378"/>
        <dbReference type="ChEBI" id="CHEBI:30616"/>
        <dbReference type="ChEBI" id="CHEBI:176343"/>
        <dbReference type="ChEBI" id="CHEBI:176425"/>
        <dbReference type="ChEBI" id="CHEBI:456216"/>
        <dbReference type="EC" id="2.7.1.130"/>
    </reaction>
</comment>
<evidence type="ECO:0000256" key="12">
    <source>
        <dbReference type="ARBA" id="ARBA00029757"/>
    </source>
</evidence>
<dbReference type="InterPro" id="IPR027417">
    <property type="entry name" value="P-loop_NTPase"/>
</dbReference>
<keyword evidence="7 13" id="KW-0808">Transferase</keyword>
<dbReference type="RefSeq" id="WP_345547741.1">
    <property type="nucleotide sequence ID" value="NZ_BAABRT010000001.1"/>
</dbReference>
<dbReference type="SUPFAM" id="SSF52540">
    <property type="entry name" value="P-loop containing nucleoside triphosphate hydrolases"/>
    <property type="match status" value="1"/>
</dbReference>
<reference evidence="14 15" key="1">
    <citation type="submission" date="2024-02" db="EMBL/GenBank/DDBJ databases">
        <title>Microbulbifer aestuariivivens NBRC 112533.</title>
        <authorList>
            <person name="Ichikawa N."/>
            <person name="Katano-Makiyama Y."/>
            <person name="Hidaka K."/>
        </authorList>
    </citation>
    <scope>NUCLEOTIDE SEQUENCE [LARGE SCALE GENOMIC DNA]</scope>
    <source>
        <strain evidence="14 15">NBRC 112533</strain>
    </source>
</reference>
<comment type="pathway">
    <text evidence="2 13">Glycolipid biosynthesis; lipid IV(A) biosynthesis; lipid IV(A) from (3R)-3-hydroxytetradecanoyl-[acyl-carrier-protein] and UDP-N-acetyl-alpha-D-glucosamine: step 6/6.</text>
</comment>
<evidence type="ECO:0000313" key="14">
    <source>
        <dbReference type="EMBL" id="GAA5523529.1"/>
    </source>
</evidence>
<accession>A0ABP9WKA2</accession>
<evidence type="ECO:0000256" key="2">
    <source>
        <dbReference type="ARBA" id="ARBA00004870"/>
    </source>
</evidence>
<dbReference type="Proteomes" id="UP001408594">
    <property type="component" value="Unassembled WGS sequence"/>
</dbReference>
<evidence type="ECO:0000256" key="8">
    <source>
        <dbReference type="ARBA" id="ARBA00022741"/>
    </source>
</evidence>
<gene>
    <name evidence="13 14" type="primary">lpxK</name>
    <name evidence="14" type="ORF">Maes01_00074</name>
</gene>
<dbReference type="InterPro" id="IPR003758">
    <property type="entry name" value="LpxK"/>
</dbReference>
<dbReference type="PANTHER" id="PTHR42724:SF1">
    <property type="entry name" value="TETRAACYLDISACCHARIDE 4'-KINASE, MITOCHONDRIAL-RELATED"/>
    <property type="match status" value="1"/>
</dbReference>
<organism evidence="14 15">
    <name type="scientific">Microbulbifer aestuariivivens</name>
    <dbReference type="NCBI Taxonomy" id="1908308"/>
    <lineage>
        <taxon>Bacteria</taxon>
        <taxon>Pseudomonadati</taxon>
        <taxon>Pseudomonadota</taxon>
        <taxon>Gammaproteobacteria</taxon>
        <taxon>Cellvibrionales</taxon>
        <taxon>Microbulbiferaceae</taxon>
        <taxon>Microbulbifer</taxon>
    </lineage>
</organism>
<feature type="binding site" evidence="13">
    <location>
        <begin position="63"/>
        <end position="70"/>
    </location>
    <ligand>
        <name>ATP</name>
        <dbReference type="ChEBI" id="CHEBI:30616"/>
    </ligand>
</feature>
<dbReference type="HAMAP" id="MF_00409">
    <property type="entry name" value="LpxK"/>
    <property type="match status" value="1"/>
</dbReference>
<sequence length="345" mass="38622">MSLEDWFNKRWYPADEEQSSGGLALLSPVEGLYRLAVEGRRGWARTHAPEALSVPVIVVGNITAGGAGKTPLVAELARWLHERGMNPGIVSRGYGGRAKSYPYQVTEQSHPLESGDEPLMLRLITGLPVMVSPNRAEAAQALIDYHHCDVIIADDGLQHYGLWRSMEICVVDGQRGFGNGRLLPRGPLREPISRLDQVGIVVSNGEPEPEVRKQCGGRLDFTMTLQPACWHQFNLDQTSTLKLESGPEPGLVHGVAAIGNPQRFFRTLRGLGYQVVEQAFSDHHEFSPQELEFDGVTPVMMTMKDAVKCRDFWQTHWWALEVRASLPDLFYQKIHQHIQNFAEHD</sequence>
<keyword evidence="10 13" id="KW-0067">ATP-binding</keyword>
<keyword evidence="5 13" id="KW-0444">Lipid biosynthesis</keyword>
<dbReference type="Pfam" id="PF02606">
    <property type="entry name" value="LpxK"/>
    <property type="match status" value="1"/>
</dbReference>
<dbReference type="EMBL" id="BAABRT010000001">
    <property type="protein sequence ID" value="GAA5523529.1"/>
    <property type="molecule type" value="Genomic_DNA"/>
</dbReference>
<evidence type="ECO:0000256" key="5">
    <source>
        <dbReference type="ARBA" id="ARBA00022516"/>
    </source>
</evidence>
<keyword evidence="15" id="KW-1185">Reference proteome</keyword>
<evidence type="ECO:0000256" key="9">
    <source>
        <dbReference type="ARBA" id="ARBA00022777"/>
    </source>
</evidence>
<name>A0ABP9WKA2_9GAMM</name>
<comment type="function">
    <text evidence="1 13">Transfers the gamma-phosphate of ATP to the 4'-position of a tetraacyldisaccharide 1-phosphate intermediate (termed DS-1-P) to form tetraacyldisaccharide 1,4'-bis-phosphate (lipid IVA).</text>
</comment>
<comment type="similarity">
    <text evidence="13">Belongs to the LpxK family.</text>
</comment>
<proteinExistence type="inferred from homology"/>
<keyword evidence="8 13" id="KW-0547">Nucleotide-binding</keyword>
<evidence type="ECO:0000256" key="1">
    <source>
        <dbReference type="ARBA" id="ARBA00002274"/>
    </source>
</evidence>
<evidence type="ECO:0000256" key="11">
    <source>
        <dbReference type="ARBA" id="ARBA00023098"/>
    </source>
</evidence>
<protein>
    <recommendedName>
        <fullName evidence="4 13">Tetraacyldisaccharide 4'-kinase</fullName>
        <ecNumber evidence="3 13">2.7.1.130</ecNumber>
    </recommendedName>
    <alternativeName>
        <fullName evidence="12 13">Lipid A 4'-kinase</fullName>
    </alternativeName>
</protein>
<keyword evidence="9 13" id="KW-0418">Kinase</keyword>
<evidence type="ECO:0000256" key="6">
    <source>
        <dbReference type="ARBA" id="ARBA00022556"/>
    </source>
</evidence>
<evidence type="ECO:0000313" key="15">
    <source>
        <dbReference type="Proteomes" id="UP001408594"/>
    </source>
</evidence>
<evidence type="ECO:0000256" key="4">
    <source>
        <dbReference type="ARBA" id="ARBA00016436"/>
    </source>
</evidence>
<evidence type="ECO:0000256" key="10">
    <source>
        <dbReference type="ARBA" id="ARBA00022840"/>
    </source>
</evidence>
<dbReference type="NCBIfam" id="TIGR00682">
    <property type="entry name" value="lpxK"/>
    <property type="match status" value="1"/>
</dbReference>
<dbReference type="EC" id="2.7.1.130" evidence="3 13"/>
<keyword evidence="6 13" id="KW-0441">Lipid A biosynthesis</keyword>
<keyword evidence="11 13" id="KW-0443">Lipid metabolism</keyword>
<evidence type="ECO:0000256" key="7">
    <source>
        <dbReference type="ARBA" id="ARBA00022679"/>
    </source>
</evidence>